<evidence type="ECO:0000256" key="10">
    <source>
        <dbReference type="ARBA" id="ARBA00023242"/>
    </source>
</evidence>
<dbReference type="GeneTree" id="ENSGT00940000162858"/>
<feature type="region of interest" description="Disordered" evidence="14">
    <location>
        <begin position="389"/>
        <end position="416"/>
    </location>
</feature>
<sequence>MEIVCPTGAPVRKDPSIFLGIGCCRGYALFGGSGRCLPTKPRDIAAWMMENDGDDDDTKLKEEIEAELDKISISSLEKDDVDSDSKSDIQSDDSDTDLDELPESVLHCINIIKNKSKTAEELILQDLEDTDVLSYSYGVVPNHMHLRIELSTEHKEHPEQLIKMLSEIEKEEFLRNKIHCGGPDSIPEPDLHDLPVDKHVLPDDADINFGYCEVEERCRQSFEAWQEKQKELEDQEKETLKAQRDREKKQFQEEEEKRHCWMKQFEVEKKKLENIQKQEQDKMNDELHKEEKMWKEKFKKHEEFIKSLHLQMEEERTRFKDLQEKEKMRLLKRQHNAAVTIQAKYKAFVAYQKYNPIIKEQLESKKKKAQEWKEKEAKIRQMEEEKLKRLEEEQKVEEERKKQKQEERRKREKEYEEKKTIIRREKEQLLNKERLRLREDAHKQLIISRALKKDEYNIKNLTVEDTSKNKDDIAKKVGDEKSKKWEDVPLWLLEKSNRTENVDRQLVLKESIQAQSKDPIIDQAILAEFKVKNENLAKQQCSEKIVKEEGKCKNTDKKTELEKPGLKENVKEQFQMQELKLQIQNGEHMKTAINENMRQDTQIILGHNEKINKVRNNEAWKIIQDNQQNKIQKVEKEELTEQNGTLYEENNISVSSMKQQALKLENSEVIGENITIQEKEIDLKSKETEEVPKDNTLNSDVIFNSNDSMVTTEGKINEQDYIFGRNGLCEDLGSYNAKSSLIFKEINSLKSQLKEIPEECHENRAECESTVTCSLSKPTLLSSIEEKRLAWIKSHKPWFEIFKQNQQKKFVQRKRPVKCPASMMPPLNTLEILRCGPWKTLQQVTTVTFQDLPGCSLSTLAECPNLQFLSLRRCGLISLHSLSNCKKLKHIDAQENHIETINCENLDNLCVVLLNKNQLTSFHGLDGCTNIQNLELSHNKITRIDLTSAIRWFDACYSLHELSITGNPLLQEINWRDFLLKVLPALRILNGEMLNSYSERHTEEHYEPELGRFVILCQSQIQEFNSLVESYINGKGNFVTLDAAENLCHYFNKLMTLSNECRYSHEHGSISVTQREDPETQQNHLTPTNSDSILQNRVLHSCADKYKLDSPDTSEKWMNSGSSHSTFTNSLCEDTEGRNQEEIVYQKREDSKSNSISMERIPFMETVMTSSLLWNCQNTEHRKKVMAAMVIQAYWRGYIERRRIHFSTKLQPPAIEPLMSKPNYCIKNKTILKKEKRENTVNIQEQREKAAILIQAVWKGFLLRKKLTTALEAIKNEESEEEYEEINLEDFTFDEAALEEEWLTLDSTRFPSQTLLVPNQLHWPKFSGTLKYDDTSLNLRSHPAQAWLCNEKEDLFSSEHAQFNSRSQYRTLSWTPESKTSRKSLLKTEKEEKISKEWGFKDIATAQQMLKRAQKMKSKKLKKKLDPMVCLALLKNNENKVSVTKSPKMAQPRRDGYFEGKKEELIYEDATPNEKLERRKEYTYQWLHTQVGIHETTNSRNMKCNHFLPELDPDVLNGGRVQLVARLVSREDTDLDLFSMTSGSALSVKREKKNQAHRHSAGSSMNYGITKVEGQPLHTELNRAMDNCNSLRMSPVKGMPEKGELDELGDKCDSNVSSSKKRRHRTTFTSLQLEELEKVFQKTHYPDVYVREQLALRTELTEARVQVWFQNRRAKWRKRERYGQIQQAKSHFAATYDISVLPRTDSYPQIQNNLWAGNASGGSVVTSCMLPRDTSSCMTPYSHSPRTDSSYTGFSNHQNQFSHVPLNNFFTDSLLTGATNGHAFETKPEFERRSSSIAVLRMKAKEHTANISWAM</sequence>
<dbReference type="PROSITE" id="PS50803">
    <property type="entry name" value="OAR"/>
    <property type="match status" value="1"/>
</dbReference>
<organism evidence="17">
    <name type="scientific">Mustela putorius furo</name>
    <name type="common">European domestic ferret</name>
    <name type="synonym">Mustela furo</name>
    <dbReference type="NCBI Taxonomy" id="9669"/>
    <lineage>
        <taxon>Eukaryota</taxon>
        <taxon>Metazoa</taxon>
        <taxon>Chordata</taxon>
        <taxon>Craniata</taxon>
        <taxon>Vertebrata</taxon>
        <taxon>Euteleostomi</taxon>
        <taxon>Mammalia</taxon>
        <taxon>Eutheria</taxon>
        <taxon>Laurasiatheria</taxon>
        <taxon>Carnivora</taxon>
        <taxon>Caniformia</taxon>
        <taxon>Musteloidea</taxon>
        <taxon>Mustelidae</taxon>
        <taxon>Mustelinae</taxon>
        <taxon>Mustela</taxon>
    </lineage>
</organism>
<keyword evidence="5" id="KW-0677">Repeat</keyword>
<dbReference type="Gene3D" id="3.80.10.10">
    <property type="entry name" value="Ribonuclease Inhibitor"/>
    <property type="match status" value="1"/>
</dbReference>
<dbReference type="GO" id="GO:0000981">
    <property type="term" value="F:DNA-binding transcription factor activity, RNA polymerase II-specific"/>
    <property type="evidence" value="ECO:0007669"/>
    <property type="project" value="InterPro"/>
</dbReference>
<gene>
    <name evidence="17" type="primary">LRRIQ1</name>
</gene>
<dbReference type="GO" id="GO:0005634">
    <property type="term" value="C:nucleus"/>
    <property type="evidence" value="ECO:0007669"/>
    <property type="project" value="UniProtKB-SubCell"/>
</dbReference>
<dbReference type="EMBL" id="AEYP01024917">
    <property type="status" value="NOT_ANNOTATED_CDS"/>
    <property type="molecule type" value="Genomic_DNA"/>
</dbReference>
<evidence type="ECO:0000256" key="2">
    <source>
        <dbReference type="ARBA" id="ARBA00005733"/>
    </source>
</evidence>
<dbReference type="HOGENOM" id="CLU_002837_0_0_1"/>
<dbReference type="EMBL" id="AEYP01024914">
    <property type="status" value="NOT_ANNOTATED_CDS"/>
    <property type="molecule type" value="Genomic_DNA"/>
</dbReference>
<dbReference type="CDD" id="cd00086">
    <property type="entry name" value="homeodomain"/>
    <property type="match status" value="1"/>
</dbReference>
<dbReference type="Pfam" id="PF00612">
    <property type="entry name" value="IQ"/>
    <property type="match status" value="2"/>
</dbReference>
<dbReference type="Gene3D" id="1.10.10.60">
    <property type="entry name" value="Homeodomain-like"/>
    <property type="match status" value="1"/>
</dbReference>
<feature type="compositionally biased region" description="Polar residues" evidence="14">
    <location>
        <begin position="1080"/>
        <end position="1089"/>
    </location>
</feature>
<keyword evidence="6" id="KW-0805">Transcription regulation</keyword>
<evidence type="ECO:0000259" key="16">
    <source>
        <dbReference type="PROSITE" id="PS50803"/>
    </source>
</evidence>
<dbReference type="InterPro" id="IPR003654">
    <property type="entry name" value="OAR_dom"/>
</dbReference>
<keyword evidence="3" id="KW-0217">Developmental protein</keyword>
<evidence type="ECO:0000256" key="13">
    <source>
        <dbReference type="SAM" id="Coils"/>
    </source>
</evidence>
<dbReference type="PANTHER" id="PTHR46652:SF7">
    <property type="entry name" value="LEUCINE-RICH REPEAT AND IQ DOMAIN-CONTAINING PROTEIN 1"/>
    <property type="match status" value="1"/>
</dbReference>
<dbReference type="STRING" id="9669.ENSMPUP00000007670"/>
<dbReference type="EMBL" id="AEYP01024916">
    <property type="status" value="NOT_ANNOTATED_CDS"/>
    <property type="molecule type" value="Genomic_DNA"/>
</dbReference>
<dbReference type="FunFam" id="1.10.10.60:FF:000093">
    <property type="entry name" value="ALX homeobox protein 1"/>
    <property type="match status" value="1"/>
</dbReference>
<feature type="region of interest" description="Disordered" evidence="14">
    <location>
        <begin position="1069"/>
        <end position="1089"/>
    </location>
</feature>
<evidence type="ECO:0000256" key="1">
    <source>
        <dbReference type="ARBA" id="ARBA00004123"/>
    </source>
</evidence>
<evidence type="ECO:0000256" key="12">
    <source>
        <dbReference type="RuleBase" id="RU000682"/>
    </source>
</evidence>
<evidence type="ECO:0000256" key="5">
    <source>
        <dbReference type="ARBA" id="ARBA00022737"/>
    </source>
</evidence>
<dbReference type="OMA" id="KHRYAHE"/>
<evidence type="ECO:0000256" key="3">
    <source>
        <dbReference type="ARBA" id="ARBA00022473"/>
    </source>
</evidence>
<dbReference type="PROSITE" id="PS00027">
    <property type="entry name" value="HOMEOBOX_1"/>
    <property type="match status" value="1"/>
</dbReference>
<dbReference type="InterPro" id="IPR050836">
    <property type="entry name" value="SDS22/Internalin_LRR"/>
</dbReference>
<evidence type="ECO:0000256" key="11">
    <source>
        <dbReference type="PROSITE-ProRule" id="PRU00108"/>
    </source>
</evidence>
<name>M3Y8L3_MUSPF</name>
<accession>M3Y8L3</accession>
<keyword evidence="13" id="KW-0175">Coiled coil</keyword>
<evidence type="ECO:0000256" key="14">
    <source>
        <dbReference type="SAM" id="MobiDB-lite"/>
    </source>
</evidence>
<dbReference type="EMBL" id="AEYP01024920">
    <property type="status" value="NOT_ANNOTATED_CDS"/>
    <property type="molecule type" value="Genomic_DNA"/>
</dbReference>
<protein>
    <submittedName>
        <fullName evidence="17">Leucine rich repeats and IQ motif containing 1</fullName>
    </submittedName>
</protein>
<proteinExistence type="inferred from homology"/>
<dbReference type="EMBL" id="AEYP01024918">
    <property type="status" value="NOT_ANNOTATED_CDS"/>
    <property type="molecule type" value="Genomic_DNA"/>
</dbReference>
<feature type="domain" description="OAR" evidence="16">
    <location>
        <begin position="1795"/>
        <end position="1808"/>
    </location>
</feature>
<comment type="similarity">
    <text evidence="2">Belongs to the paired homeobox family.</text>
</comment>
<evidence type="ECO:0000259" key="15">
    <source>
        <dbReference type="PROSITE" id="PS50071"/>
    </source>
</evidence>
<dbReference type="SMART" id="SM00389">
    <property type="entry name" value="HOX"/>
    <property type="match status" value="1"/>
</dbReference>
<dbReference type="Ensembl" id="ENSMPUT00000007793.1">
    <property type="protein sequence ID" value="ENSMPUP00000007670.1"/>
    <property type="gene ID" value="ENSMPUG00000007727.1"/>
</dbReference>
<dbReference type="InterPro" id="IPR001356">
    <property type="entry name" value="HD"/>
</dbReference>
<feature type="region of interest" description="Disordered" evidence="14">
    <location>
        <begin position="75"/>
        <end position="98"/>
    </location>
</feature>
<keyword evidence="8 11" id="KW-0371">Homeobox</keyword>
<dbReference type="PANTHER" id="PTHR46652">
    <property type="entry name" value="LEUCINE-RICH REPEAT AND IQ DOMAIN-CONTAINING PROTEIN 1-RELATED"/>
    <property type="match status" value="1"/>
</dbReference>
<dbReference type="InterPro" id="IPR027417">
    <property type="entry name" value="P-loop_NTPase"/>
</dbReference>
<evidence type="ECO:0000256" key="6">
    <source>
        <dbReference type="ARBA" id="ARBA00023015"/>
    </source>
</evidence>
<dbReference type="InterPro" id="IPR032675">
    <property type="entry name" value="LRR_dom_sf"/>
</dbReference>
<dbReference type="SUPFAM" id="SSF52075">
    <property type="entry name" value="Outer arm dynein light chain 1"/>
    <property type="match status" value="1"/>
</dbReference>
<dbReference type="EMBL" id="AEYP01024921">
    <property type="status" value="NOT_ANNOTATED_CDS"/>
    <property type="molecule type" value="Genomic_DNA"/>
</dbReference>
<dbReference type="eggNOG" id="KOG0490">
    <property type="taxonomic scope" value="Eukaryota"/>
</dbReference>
<dbReference type="Pfam" id="PF03826">
    <property type="entry name" value="OAR"/>
    <property type="match status" value="1"/>
</dbReference>
<feature type="DNA-binding region" description="Homeobox" evidence="11">
    <location>
        <begin position="1621"/>
        <end position="1680"/>
    </location>
</feature>
<dbReference type="EMBL" id="AEYP01024919">
    <property type="status" value="NOT_ANNOTATED_CDS"/>
    <property type="molecule type" value="Genomic_DNA"/>
</dbReference>
<dbReference type="Gene3D" id="1.20.5.190">
    <property type="match status" value="1"/>
</dbReference>
<dbReference type="GO" id="GO:0003677">
    <property type="term" value="F:DNA binding"/>
    <property type="evidence" value="ECO:0007669"/>
    <property type="project" value="UniProtKB-UniRule"/>
</dbReference>
<dbReference type="SUPFAM" id="SSF52540">
    <property type="entry name" value="P-loop containing nucleoside triphosphate hydrolases"/>
    <property type="match status" value="1"/>
</dbReference>
<dbReference type="eggNOG" id="KOG0531">
    <property type="taxonomic scope" value="Eukaryota"/>
</dbReference>
<dbReference type="Pfam" id="PF00046">
    <property type="entry name" value="Homeodomain"/>
    <property type="match status" value="1"/>
</dbReference>
<feature type="compositionally biased region" description="Basic and acidic residues" evidence="14">
    <location>
        <begin position="1069"/>
        <end position="1078"/>
    </location>
</feature>
<dbReference type="SUPFAM" id="SSF46689">
    <property type="entry name" value="Homeodomain-like"/>
    <property type="match status" value="1"/>
</dbReference>
<evidence type="ECO:0000256" key="4">
    <source>
        <dbReference type="ARBA" id="ARBA00022614"/>
    </source>
</evidence>
<keyword evidence="4" id="KW-0433">Leucine-rich repeat</keyword>
<evidence type="ECO:0000313" key="17">
    <source>
        <dbReference type="Ensembl" id="ENSMPUP00000007670.1"/>
    </source>
</evidence>
<keyword evidence="10 11" id="KW-0539">Nucleus</keyword>
<keyword evidence="7 11" id="KW-0238">DNA-binding</keyword>
<dbReference type="CDD" id="cd23767">
    <property type="entry name" value="IQCD"/>
    <property type="match status" value="2"/>
</dbReference>
<dbReference type="EMBL" id="AEYP01024915">
    <property type="status" value="NOT_ANNOTATED_CDS"/>
    <property type="molecule type" value="Genomic_DNA"/>
</dbReference>
<feature type="domain" description="Homeobox" evidence="15">
    <location>
        <begin position="1619"/>
        <end position="1679"/>
    </location>
</feature>
<evidence type="ECO:0000256" key="9">
    <source>
        <dbReference type="ARBA" id="ARBA00023163"/>
    </source>
</evidence>
<dbReference type="InterPro" id="IPR017970">
    <property type="entry name" value="Homeobox_CS"/>
</dbReference>
<reference evidence="17" key="1">
    <citation type="submission" date="2024-06" db="UniProtKB">
        <authorList>
            <consortium name="Ensembl"/>
        </authorList>
    </citation>
    <scope>IDENTIFICATION</scope>
</reference>
<dbReference type="InParanoid" id="M3Y8L3"/>
<dbReference type="InterPro" id="IPR009057">
    <property type="entry name" value="Homeodomain-like_sf"/>
</dbReference>
<evidence type="ECO:0000256" key="7">
    <source>
        <dbReference type="ARBA" id="ARBA00023125"/>
    </source>
</evidence>
<keyword evidence="9" id="KW-0804">Transcription</keyword>
<dbReference type="EMBL" id="AEYP01024913">
    <property type="status" value="NOT_ANNOTATED_CDS"/>
    <property type="molecule type" value="Genomic_DNA"/>
</dbReference>
<feature type="coiled-coil region" evidence="13">
    <location>
        <begin position="215"/>
        <end position="325"/>
    </location>
</feature>
<dbReference type="PROSITE" id="PS50096">
    <property type="entry name" value="IQ"/>
    <property type="match status" value="3"/>
</dbReference>
<comment type="subcellular location">
    <subcellularLocation>
        <location evidence="1 11 12">Nucleus</location>
    </subcellularLocation>
</comment>
<dbReference type="PROSITE" id="PS50071">
    <property type="entry name" value="HOMEOBOX_2"/>
    <property type="match status" value="1"/>
</dbReference>
<dbReference type="SMART" id="SM00015">
    <property type="entry name" value="IQ"/>
    <property type="match status" value="3"/>
</dbReference>
<evidence type="ECO:0000256" key="8">
    <source>
        <dbReference type="ARBA" id="ARBA00023155"/>
    </source>
</evidence>
<dbReference type="InterPro" id="IPR000048">
    <property type="entry name" value="IQ_motif_EF-hand-BS"/>
</dbReference>